<dbReference type="Proteomes" id="UP001066276">
    <property type="component" value="Chromosome 5"/>
</dbReference>
<dbReference type="AlphaFoldDB" id="A0AAV7RZQ5"/>
<name>A0AAV7RZQ5_PLEWA</name>
<accession>A0AAV7RZQ5</accession>
<organism evidence="1 2">
    <name type="scientific">Pleurodeles waltl</name>
    <name type="common">Iberian ribbed newt</name>
    <dbReference type="NCBI Taxonomy" id="8319"/>
    <lineage>
        <taxon>Eukaryota</taxon>
        <taxon>Metazoa</taxon>
        <taxon>Chordata</taxon>
        <taxon>Craniata</taxon>
        <taxon>Vertebrata</taxon>
        <taxon>Euteleostomi</taxon>
        <taxon>Amphibia</taxon>
        <taxon>Batrachia</taxon>
        <taxon>Caudata</taxon>
        <taxon>Salamandroidea</taxon>
        <taxon>Salamandridae</taxon>
        <taxon>Pleurodelinae</taxon>
        <taxon>Pleurodeles</taxon>
    </lineage>
</organism>
<protein>
    <submittedName>
        <fullName evidence="1">Uncharacterized protein</fullName>
    </submittedName>
</protein>
<comment type="caution">
    <text evidence="1">The sequence shown here is derived from an EMBL/GenBank/DDBJ whole genome shotgun (WGS) entry which is preliminary data.</text>
</comment>
<keyword evidence="2" id="KW-1185">Reference proteome</keyword>
<reference evidence="1" key="1">
    <citation type="journal article" date="2022" name="bioRxiv">
        <title>Sequencing and chromosome-scale assembly of the giantPleurodeles waltlgenome.</title>
        <authorList>
            <person name="Brown T."/>
            <person name="Elewa A."/>
            <person name="Iarovenko S."/>
            <person name="Subramanian E."/>
            <person name="Araus A.J."/>
            <person name="Petzold A."/>
            <person name="Susuki M."/>
            <person name="Suzuki K.-i.T."/>
            <person name="Hayashi T."/>
            <person name="Toyoda A."/>
            <person name="Oliveira C."/>
            <person name="Osipova E."/>
            <person name="Leigh N.D."/>
            <person name="Simon A."/>
            <person name="Yun M.H."/>
        </authorList>
    </citation>
    <scope>NUCLEOTIDE SEQUENCE</scope>
    <source>
        <strain evidence="1">20211129_DDA</strain>
        <tissue evidence="1">Liver</tissue>
    </source>
</reference>
<gene>
    <name evidence="1" type="ORF">NDU88_009907</name>
</gene>
<evidence type="ECO:0000313" key="2">
    <source>
        <dbReference type="Proteomes" id="UP001066276"/>
    </source>
</evidence>
<evidence type="ECO:0000313" key="1">
    <source>
        <dbReference type="EMBL" id="KAJ1157192.1"/>
    </source>
</evidence>
<sequence>MSSAPGVPRRALALVVGARDWGLRRHLSRRGPSAEAAWPAAETCAVSVSTARTEAQARSDESDVGDWGLQAPSLEAAGGRQRLMFVRAGAVKLWCSASVAFLDLRPVQPTHFTLHGWDLRCSA</sequence>
<dbReference type="EMBL" id="JANPWB010000009">
    <property type="protein sequence ID" value="KAJ1157192.1"/>
    <property type="molecule type" value="Genomic_DNA"/>
</dbReference>
<proteinExistence type="predicted"/>